<gene>
    <name evidence="3" type="ORF">LADA_0B02762G</name>
</gene>
<evidence type="ECO:0000313" key="4">
    <source>
        <dbReference type="Proteomes" id="UP000190274"/>
    </source>
</evidence>
<dbReference type="GO" id="GO:0065003">
    <property type="term" value="P:protein-containing complex assembly"/>
    <property type="evidence" value="ECO:0007669"/>
    <property type="project" value="EnsemblFungi"/>
</dbReference>
<dbReference type="STRING" id="1266660.A0A1G4ISN6"/>
<dbReference type="AlphaFoldDB" id="A0A1G4ISN6"/>
<evidence type="ECO:0000313" key="3">
    <source>
        <dbReference type="EMBL" id="SCU79724.1"/>
    </source>
</evidence>
<dbReference type="OrthoDB" id="10253744at2759"/>
<dbReference type="PANTHER" id="PTHR31902">
    <property type="entry name" value="ACTIN PATCHES DISTAL PROTEIN 1"/>
    <property type="match status" value="1"/>
</dbReference>
<sequence>MFWSISRRRCRYPVSFRAHLHTEYRHVTLQLNHKIQQNCDCYVTDLNEKLDSESQLDIELSLPAKTPEYHKHLMLVSPPDSAGSEPEWKGSWQSQLELNPRWPYSAIAQLKGYLKDTHRGSGVLINAISMARSETIGTSGTGKKARFLAVPDMKTYDVGADELEEFATFLGEGKIGSHHKISFADFLGGANAISKVLQAQTDPQKGSPYRKFEGQDHRKDIVLVCGHHQRDARCGLIAPALIEELKDRVESDLAIVSHIGGHKFAGNVIFYKYLGTNQDQTAKVDGLWFGKILPATVATLVENLKQNNIVTQWFRGGAQL</sequence>
<dbReference type="SUPFAM" id="SSF52833">
    <property type="entry name" value="Thioredoxin-like"/>
    <property type="match status" value="1"/>
</dbReference>
<comment type="similarity">
    <text evidence="1">Belongs to the AIM32 family.</text>
</comment>
<protein>
    <recommendedName>
        <fullName evidence="2">Altered inheritance of mitochondria protein 32</fullName>
    </recommendedName>
</protein>
<accession>A0A1G4ISN6</accession>
<dbReference type="GO" id="GO:0005758">
    <property type="term" value="C:mitochondrial intermembrane space"/>
    <property type="evidence" value="ECO:0007669"/>
    <property type="project" value="EnsemblFungi"/>
</dbReference>
<dbReference type="Proteomes" id="UP000190274">
    <property type="component" value="Chromosome B"/>
</dbReference>
<dbReference type="GO" id="GO:0045454">
    <property type="term" value="P:cell redox homeostasis"/>
    <property type="evidence" value="ECO:0007669"/>
    <property type="project" value="EnsemblFungi"/>
</dbReference>
<dbReference type="Gene3D" id="3.40.30.10">
    <property type="entry name" value="Glutaredoxin"/>
    <property type="match status" value="1"/>
</dbReference>
<dbReference type="InterPro" id="IPR036249">
    <property type="entry name" value="Thioredoxin-like_sf"/>
</dbReference>
<dbReference type="Pfam" id="PF06999">
    <property type="entry name" value="Suc_Fer-like"/>
    <property type="match status" value="1"/>
</dbReference>
<dbReference type="CDD" id="cd03062">
    <property type="entry name" value="TRX_Fd_Sucrase"/>
    <property type="match status" value="1"/>
</dbReference>
<name>A0A1G4ISN6_9SACH</name>
<dbReference type="EMBL" id="LT598456">
    <property type="protein sequence ID" value="SCU79724.1"/>
    <property type="molecule type" value="Genomic_DNA"/>
</dbReference>
<keyword evidence="4" id="KW-1185">Reference proteome</keyword>
<dbReference type="GO" id="GO:0005759">
    <property type="term" value="C:mitochondrial matrix"/>
    <property type="evidence" value="ECO:0007669"/>
    <property type="project" value="EnsemblFungi"/>
</dbReference>
<reference evidence="4" key="1">
    <citation type="submission" date="2016-03" db="EMBL/GenBank/DDBJ databases">
        <authorList>
            <person name="Devillers H."/>
        </authorList>
    </citation>
    <scope>NUCLEOTIDE SEQUENCE [LARGE SCALE GENOMIC DNA]</scope>
</reference>
<evidence type="ECO:0000256" key="1">
    <source>
        <dbReference type="ARBA" id="ARBA00038208"/>
    </source>
</evidence>
<proteinExistence type="inferred from homology"/>
<dbReference type="PANTHER" id="PTHR31902:SF7">
    <property type="entry name" value="ALTERED INHERITANCE OF MITOCHONDRIA PROTEIN 32"/>
    <property type="match status" value="1"/>
</dbReference>
<evidence type="ECO:0000256" key="2">
    <source>
        <dbReference type="ARBA" id="ARBA00040895"/>
    </source>
</evidence>
<dbReference type="InterPro" id="IPR009737">
    <property type="entry name" value="Aim32/Apd1-like"/>
</dbReference>
<organism evidence="3 4">
    <name type="scientific">Lachancea dasiensis</name>
    <dbReference type="NCBI Taxonomy" id="1072105"/>
    <lineage>
        <taxon>Eukaryota</taxon>
        <taxon>Fungi</taxon>
        <taxon>Dikarya</taxon>
        <taxon>Ascomycota</taxon>
        <taxon>Saccharomycotina</taxon>
        <taxon>Saccharomycetes</taxon>
        <taxon>Saccharomycetales</taxon>
        <taxon>Saccharomycetaceae</taxon>
        <taxon>Lachancea</taxon>
    </lineage>
</organism>